<dbReference type="PANTHER" id="PTHR36886:SF3">
    <property type="entry name" value="PROTEIN FRIGIDA-ESSENTIAL 1"/>
    <property type="match status" value="1"/>
</dbReference>
<dbReference type="Proteomes" id="UP001293254">
    <property type="component" value="Unassembled WGS sequence"/>
</dbReference>
<dbReference type="EMBL" id="JACGWO010000010">
    <property type="protein sequence ID" value="KAK4416722.1"/>
    <property type="molecule type" value="Genomic_DNA"/>
</dbReference>
<name>A0AAE1XRJ2_9LAMI</name>
<feature type="domain" description="SFR19-like C-terminal" evidence="2">
    <location>
        <begin position="92"/>
        <end position="165"/>
    </location>
</feature>
<dbReference type="GO" id="GO:0005694">
    <property type="term" value="C:chromosome"/>
    <property type="evidence" value="ECO:0007669"/>
    <property type="project" value="InterPro"/>
</dbReference>
<sequence length="166" mass="19306">MDRRGSHYFRYTEMSPGLDAWKFGRHFSSSQMGPTHPYRNRRPSPVHRGGEREGFPEDRHNAQVHDLLERVATNDESLRIHRLKAVRSFKFAIAERVKNLIKPYWKEGKISKDAHKVIVKKSVNKVIESFGSSEIPSEGKINSYLISSHSKLSKLVKAYVKKYQKR</sequence>
<keyword evidence="4" id="KW-1185">Reference proteome</keyword>
<reference evidence="3" key="2">
    <citation type="journal article" date="2024" name="Plant">
        <title>Genomic evolution and insights into agronomic trait innovations of Sesamum species.</title>
        <authorList>
            <person name="Miao H."/>
            <person name="Wang L."/>
            <person name="Qu L."/>
            <person name="Liu H."/>
            <person name="Sun Y."/>
            <person name="Le M."/>
            <person name="Wang Q."/>
            <person name="Wei S."/>
            <person name="Zheng Y."/>
            <person name="Lin W."/>
            <person name="Duan Y."/>
            <person name="Cao H."/>
            <person name="Xiong S."/>
            <person name="Wang X."/>
            <person name="Wei L."/>
            <person name="Li C."/>
            <person name="Ma Q."/>
            <person name="Ju M."/>
            <person name="Zhao R."/>
            <person name="Li G."/>
            <person name="Mu C."/>
            <person name="Tian Q."/>
            <person name="Mei H."/>
            <person name="Zhang T."/>
            <person name="Gao T."/>
            <person name="Zhang H."/>
        </authorList>
    </citation>
    <scope>NUCLEOTIDE SEQUENCE</scope>
    <source>
        <strain evidence="3">3651</strain>
    </source>
</reference>
<protein>
    <submittedName>
        <fullName evidence="3">Zinc finger CCCH domain-containing protein 36</fullName>
    </submittedName>
</protein>
<dbReference type="AlphaFoldDB" id="A0AAE1XRJ2"/>
<dbReference type="PANTHER" id="PTHR36886">
    <property type="entry name" value="PROTEIN FRIGIDA-ESSENTIAL 1"/>
    <property type="match status" value="1"/>
</dbReference>
<reference evidence="3" key="1">
    <citation type="submission" date="2020-06" db="EMBL/GenBank/DDBJ databases">
        <authorList>
            <person name="Li T."/>
            <person name="Hu X."/>
            <person name="Zhang T."/>
            <person name="Song X."/>
            <person name="Zhang H."/>
            <person name="Dai N."/>
            <person name="Sheng W."/>
            <person name="Hou X."/>
            <person name="Wei L."/>
        </authorList>
    </citation>
    <scope>NUCLEOTIDE SEQUENCE</scope>
    <source>
        <strain evidence="3">3651</strain>
        <tissue evidence="3">Leaf</tissue>
    </source>
</reference>
<feature type="region of interest" description="Disordered" evidence="1">
    <location>
        <begin position="31"/>
        <end position="57"/>
    </location>
</feature>
<feature type="compositionally biased region" description="Basic and acidic residues" evidence="1">
    <location>
        <begin position="48"/>
        <end position="57"/>
    </location>
</feature>
<dbReference type="GO" id="GO:0006355">
    <property type="term" value="P:regulation of DNA-templated transcription"/>
    <property type="evidence" value="ECO:0007669"/>
    <property type="project" value="InterPro"/>
</dbReference>
<evidence type="ECO:0000313" key="4">
    <source>
        <dbReference type="Proteomes" id="UP001293254"/>
    </source>
</evidence>
<dbReference type="Pfam" id="PF23030">
    <property type="entry name" value="SCAF11-like_C"/>
    <property type="match status" value="1"/>
</dbReference>
<dbReference type="InterPro" id="IPR057031">
    <property type="entry name" value="SFR19-like_C"/>
</dbReference>
<proteinExistence type="predicted"/>
<accession>A0AAE1XRJ2</accession>
<evidence type="ECO:0000313" key="3">
    <source>
        <dbReference type="EMBL" id="KAK4416722.1"/>
    </source>
</evidence>
<dbReference type="InterPro" id="IPR052650">
    <property type="entry name" value="Zinc_finger_CCCH"/>
</dbReference>
<evidence type="ECO:0000256" key="1">
    <source>
        <dbReference type="SAM" id="MobiDB-lite"/>
    </source>
</evidence>
<evidence type="ECO:0000259" key="2">
    <source>
        <dbReference type="Pfam" id="PF23030"/>
    </source>
</evidence>
<comment type="caution">
    <text evidence="3">The sequence shown here is derived from an EMBL/GenBank/DDBJ whole genome shotgun (WGS) entry which is preliminary data.</text>
</comment>
<gene>
    <name evidence="3" type="ORF">Salat_2497700</name>
</gene>
<organism evidence="3 4">
    <name type="scientific">Sesamum alatum</name>
    <dbReference type="NCBI Taxonomy" id="300844"/>
    <lineage>
        <taxon>Eukaryota</taxon>
        <taxon>Viridiplantae</taxon>
        <taxon>Streptophyta</taxon>
        <taxon>Embryophyta</taxon>
        <taxon>Tracheophyta</taxon>
        <taxon>Spermatophyta</taxon>
        <taxon>Magnoliopsida</taxon>
        <taxon>eudicotyledons</taxon>
        <taxon>Gunneridae</taxon>
        <taxon>Pentapetalae</taxon>
        <taxon>asterids</taxon>
        <taxon>lamiids</taxon>
        <taxon>Lamiales</taxon>
        <taxon>Pedaliaceae</taxon>
        <taxon>Sesamum</taxon>
    </lineage>
</organism>